<organism evidence="1 2">
    <name type="scientific">Gaopeijia maritima</name>
    <dbReference type="NCBI Taxonomy" id="3119007"/>
    <lineage>
        <taxon>Bacteria</taxon>
        <taxon>Pseudomonadati</taxon>
        <taxon>Gemmatimonadota</taxon>
        <taxon>Longimicrobiia</taxon>
        <taxon>Gaopeijiales</taxon>
        <taxon>Gaopeijiaceae</taxon>
        <taxon>Gaopeijia</taxon>
    </lineage>
</organism>
<sequence length="80" mass="9563">MTRPFIALALRRPGLIPALLGMAWAFRARDWFRRFPFLPLPPRDYMRWRMETAYGDPEAAPPPDELERFVRWAAAMRRDM</sequence>
<keyword evidence="2" id="KW-1185">Reference proteome</keyword>
<comment type="caution">
    <text evidence="1">The sequence shown here is derived from an EMBL/GenBank/DDBJ whole genome shotgun (WGS) entry which is preliminary data.</text>
</comment>
<name>A0ABU9E7Q9_9BACT</name>
<evidence type="ECO:0000313" key="2">
    <source>
        <dbReference type="Proteomes" id="UP001484239"/>
    </source>
</evidence>
<gene>
    <name evidence="1" type="ORF">WI372_07280</name>
</gene>
<dbReference type="Proteomes" id="UP001484239">
    <property type="component" value="Unassembled WGS sequence"/>
</dbReference>
<reference evidence="1 2" key="1">
    <citation type="submission" date="2024-02" db="EMBL/GenBank/DDBJ databases">
        <title>A novel Gemmatimonadota bacterium.</title>
        <authorList>
            <person name="Du Z.-J."/>
            <person name="Ye Y.-Q."/>
        </authorList>
    </citation>
    <scope>NUCLEOTIDE SEQUENCE [LARGE SCALE GENOMIC DNA]</scope>
    <source>
        <strain evidence="1 2">DH-20</strain>
    </source>
</reference>
<proteinExistence type="predicted"/>
<protein>
    <submittedName>
        <fullName evidence="1">Uncharacterized protein</fullName>
    </submittedName>
</protein>
<evidence type="ECO:0000313" key="1">
    <source>
        <dbReference type="EMBL" id="MEK9500773.1"/>
    </source>
</evidence>
<dbReference type="EMBL" id="JBBHLI010000003">
    <property type="protein sequence ID" value="MEK9500773.1"/>
    <property type="molecule type" value="Genomic_DNA"/>
</dbReference>
<dbReference type="RefSeq" id="WP_405279700.1">
    <property type="nucleotide sequence ID" value="NZ_CP144380.1"/>
</dbReference>
<accession>A0ABU9E7Q9</accession>